<comment type="caution">
    <text evidence="1">The sequence shown here is derived from an EMBL/GenBank/DDBJ whole genome shotgun (WGS) entry which is preliminary data.</text>
</comment>
<evidence type="ECO:0000313" key="1">
    <source>
        <dbReference type="EMBL" id="KKN72391.1"/>
    </source>
</evidence>
<organism evidence="1">
    <name type="scientific">marine sediment metagenome</name>
    <dbReference type="NCBI Taxonomy" id="412755"/>
    <lineage>
        <taxon>unclassified sequences</taxon>
        <taxon>metagenomes</taxon>
        <taxon>ecological metagenomes</taxon>
    </lineage>
</organism>
<proteinExistence type="predicted"/>
<sequence length="101" mass="11409">MKTNELRDLLETIVPDLSGVGDAWHFDSIDRDRRSLGIGASMRVEAWFDPQEKSLNGTALEFVAYVRKRMAQQLLVAARELATGNFSAEIDKVIDRSRDRA</sequence>
<dbReference type="AlphaFoldDB" id="A0A0F9VFQ1"/>
<reference evidence="1" key="1">
    <citation type="journal article" date="2015" name="Nature">
        <title>Complex archaea that bridge the gap between prokaryotes and eukaryotes.</title>
        <authorList>
            <person name="Spang A."/>
            <person name="Saw J.H."/>
            <person name="Jorgensen S.L."/>
            <person name="Zaremba-Niedzwiedzka K."/>
            <person name="Martijn J."/>
            <person name="Lind A.E."/>
            <person name="van Eijk R."/>
            <person name="Schleper C."/>
            <person name="Guy L."/>
            <person name="Ettema T.J."/>
        </authorList>
    </citation>
    <scope>NUCLEOTIDE SEQUENCE</scope>
</reference>
<protein>
    <submittedName>
        <fullName evidence="1">Uncharacterized protein</fullName>
    </submittedName>
</protein>
<gene>
    <name evidence="1" type="ORF">LCGC14_0411020</name>
</gene>
<dbReference type="EMBL" id="LAZR01000363">
    <property type="protein sequence ID" value="KKN72391.1"/>
    <property type="molecule type" value="Genomic_DNA"/>
</dbReference>
<name>A0A0F9VFQ1_9ZZZZ</name>
<accession>A0A0F9VFQ1</accession>